<dbReference type="Pfam" id="PF13920">
    <property type="entry name" value="zf-C3HC4_3"/>
    <property type="match status" value="1"/>
</dbReference>
<evidence type="ECO:0000256" key="8">
    <source>
        <dbReference type="PROSITE-ProRule" id="PRU00192"/>
    </source>
</evidence>
<dbReference type="PANTHER" id="PTHR12183:SF37">
    <property type="entry name" value="PROTEIN MDM4"/>
    <property type="match status" value="1"/>
</dbReference>
<protein>
    <submittedName>
        <fullName evidence="12">S-ribonuclease binding protein sbp1-related</fullName>
    </submittedName>
</protein>
<proteinExistence type="inferred from homology"/>
<evidence type="ECO:0000259" key="11">
    <source>
        <dbReference type="PROSITE" id="PS50089"/>
    </source>
</evidence>
<reference evidence="12" key="1">
    <citation type="submission" date="2022-08" db="EMBL/GenBank/DDBJ databases">
        <title>Novel sulfate-reducing endosymbionts in the free-living metamonad Anaeramoeba.</title>
        <authorList>
            <person name="Jerlstrom-Hultqvist J."/>
            <person name="Cepicka I."/>
            <person name="Gallot-Lavallee L."/>
            <person name="Salas-Leiva D."/>
            <person name="Curtis B.A."/>
            <person name="Zahonova K."/>
            <person name="Pipaliya S."/>
            <person name="Dacks J."/>
            <person name="Roger A.J."/>
        </authorList>
    </citation>
    <scope>NUCLEOTIDE SEQUENCE</scope>
    <source>
        <strain evidence="12">Schooner1</strain>
    </source>
</reference>
<evidence type="ECO:0000256" key="1">
    <source>
        <dbReference type="ARBA" id="ARBA00008649"/>
    </source>
</evidence>
<dbReference type="InterPro" id="IPR001452">
    <property type="entry name" value="SH3_domain"/>
</dbReference>
<dbReference type="Pfam" id="PF14604">
    <property type="entry name" value="SH3_9"/>
    <property type="match status" value="1"/>
</dbReference>
<dbReference type="InterPro" id="IPR013083">
    <property type="entry name" value="Znf_RING/FYVE/PHD"/>
</dbReference>
<name>A0ABQ8XC33_9EUKA</name>
<dbReference type="EMBL" id="JAOAOG010000313">
    <property type="protein sequence ID" value="KAJ6230231.1"/>
    <property type="molecule type" value="Genomic_DNA"/>
</dbReference>
<evidence type="ECO:0000256" key="4">
    <source>
        <dbReference type="ARBA" id="ARBA00022771"/>
    </source>
</evidence>
<evidence type="ECO:0000256" key="6">
    <source>
        <dbReference type="ARBA" id="ARBA00022843"/>
    </source>
</evidence>
<keyword evidence="2 8" id="KW-0728">SH3 domain</keyword>
<evidence type="ECO:0000256" key="5">
    <source>
        <dbReference type="ARBA" id="ARBA00022833"/>
    </source>
</evidence>
<evidence type="ECO:0000256" key="7">
    <source>
        <dbReference type="PROSITE-ProRule" id="PRU00175"/>
    </source>
</evidence>
<dbReference type="PROSITE" id="PS50002">
    <property type="entry name" value="SH3"/>
    <property type="match status" value="1"/>
</dbReference>
<dbReference type="CDD" id="cd00174">
    <property type="entry name" value="SH3"/>
    <property type="match status" value="1"/>
</dbReference>
<dbReference type="PROSITE" id="PS50089">
    <property type="entry name" value="ZF_RING_2"/>
    <property type="match status" value="1"/>
</dbReference>
<dbReference type="PANTHER" id="PTHR12183">
    <property type="entry name" value="MITOCHONDRIAL UBIQUITIN LIGASE ACTIVATOR OF NFKB 1"/>
    <property type="match status" value="1"/>
</dbReference>
<feature type="domain" description="RING-type" evidence="11">
    <location>
        <begin position="131"/>
        <end position="168"/>
    </location>
</feature>
<keyword evidence="3" id="KW-0479">Metal-binding</keyword>
<accession>A0ABQ8XC33</accession>
<organism evidence="12 13">
    <name type="scientific">Anaeramoeba flamelloides</name>
    <dbReference type="NCBI Taxonomy" id="1746091"/>
    <lineage>
        <taxon>Eukaryota</taxon>
        <taxon>Metamonada</taxon>
        <taxon>Anaeramoebidae</taxon>
        <taxon>Anaeramoeba</taxon>
    </lineage>
</organism>
<keyword evidence="6" id="KW-0832">Ubl conjugation</keyword>
<evidence type="ECO:0000256" key="2">
    <source>
        <dbReference type="ARBA" id="ARBA00022443"/>
    </source>
</evidence>
<dbReference type="Gene3D" id="2.30.30.40">
    <property type="entry name" value="SH3 Domains"/>
    <property type="match status" value="1"/>
</dbReference>
<evidence type="ECO:0000259" key="10">
    <source>
        <dbReference type="PROSITE" id="PS50002"/>
    </source>
</evidence>
<gene>
    <name evidence="12" type="ORF">M0813_06869</name>
</gene>
<dbReference type="InterPro" id="IPR001841">
    <property type="entry name" value="Znf_RING"/>
</dbReference>
<dbReference type="Proteomes" id="UP001150062">
    <property type="component" value="Unassembled WGS sequence"/>
</dbReference>
<keyword evidence="9" id="KW-0175">Coiled coil</keyword>
<evidence type="ECO:0000256" key="9">
    <source>
        <dbReference type="SAM" id="Coils"/>
    </source>
</evidence>
<dbReference type="InterPro" id="IPR051652">
    <property type="entry name" value="MDM2_MDM4_MUL1"/>
</dbReference>
<evidence type="ECO:0000313" key="12">
    <source>
        <dbReference type="EMBL" id="KAJ6230231.1"/>
    </source>
</evidence>
<sequence length="179" mass="20721">MSIKFDALYSFQSKDESELNFCKGDQLTMIKNYQNGWLLCSKNGQVGIVNLDLLQPSIPQYDHSQTKKTIDELSEKLLKVSSIFDQVQTQFGKLTETIKIKKQELQDLRSENQKLVQKQQNQFKETKIPICISCQKESSFLVLNCGHLCFCKKCSKFYQKGDLCPICKKRISVIIPIYY</sequence>
<feature type="coiled-coil region" evidence="9">
    <location>
        <begin position="91"/>
        <end position="125"/>
    </location>
</feature>
<feature type="domain" description="SH3" evidence="10">
    <location>
        <begin position="1"/>
        <end position="59"/>
    </location>
</feature>
<evidence type="ECO:0000256" key="3">
    <source>
        <dbReference type="ARBA" id="ARBA00022723"/>
    </source>
</evidence>
<dbReference type="SMART" id="SM00326">
    <property type="entry name" value="SH3"/>
    <property type="match status" value="1"/>
</dbReference>
<evidence type="ECO:0000313" key="13">
    <source>
        <dbReference type="Proteomes" id="UP001150062"/>
    </source>
</evidence>
<comment type="similarity">
    <text evidence="1">Belongs to the SH3RF family.</text>
</comment>
<dbReference type="InterPro" id="IPR036028">
    <property type="entry name" value="SH3-like_dom_sf"/>
</dbReference>
<keyword evidence="5" id="KW-0862">Zinc</keyword>
<comment type="caution">
    <text evidence="12">The sequence shown here is derived from an EMBL/GenBank/DDBJ whole genome shotgun (WGS) entry which is preliminary data.</text>
</comment>
<keyword evidence="13" id="KW-1185">Reference proteome</keyword>
<dbReference type="SUPFAM" id="SSF50044">
    <property type="entry name" value="SH3-domain"/>
    <property type="match status" value="1"/>
</dbReference>
<dbReference type="Gene3D" id="3.30.40.10">
    <property type="entry name" value="Zinc/RING finger domain, C3HC4 (zinc finger)"/>
    <property type="match status" value="1"/>
</dbReference>
<keyword evidence="4 7" id="KW-0863">Zinc-finger</keyword>
<dbReference type="SUPFAM" id="SSF57850">
    <property type="entry name" value="RING/U-box"/>
    <property type="match status" value="1"/>
</dbReference>